<evidence type="ECO:0000256" key="1">
    <source>
        <dbReference type="SAM" id="Phobius"/>
    </source>
</evidence>
<evidence type="ECO:0000313" key="2">
    <source>
        <dbReference type="EMBL" id="PAA93555.1"/>
    </source>
</evidence>
<dbReference type="InterPro" id="IPR042351">
    <property type="entry name" value="C3orf18-like"/>
</dbReference>
<sequence length="126" mass="14427">MEANYKSNKFLLNTSLSTIGNVFQDTTQSLTSTALPGQIQGHKPSFGMLHFIIYIVLPILAFSAVVLLIFMAILCIRKFRLDKLRHRLMPLYQFDPADTDRDWEIDLLEDDRDQQVQQCRLAAPAV</sequence>
<protein>
    <submittedName>
        <fullName evidence="2">Uncharacterized protein</fullName>
    </submittedName>
</protein>
<dbReference type="Proteomes" id="UP000215902">
    <property type="component" value="Unassembled WGS sequence"/>
</dbReference>
<keyword evidence="1" id="KW-1133">Transmembrane helix</keyword>
<accession>A0A267H5J9</accession>
<feature type="transmembrane region" description="Helical" evidence="1">
    <location>
        <begin position="51"/>
        <end position="76"/>
    </location>
</feature>
<dbReference type="OrthoDB" id="6381603at2759"/>
<dbReference type="PANTHER" id="PTHR15868">
    <property type="entry name" value="SIMILAR TO RIKEN CDNA 6430571L13 GENE, SIMILAR TO G20 PROTEIN"/>
    <property type="match status" value="1"/>
</dbReference>
<gene>
    <name evidence="2" type="ORF">BOX15_Mlig025287g1</name>
</gene>
<comment type="caution">
    <text evidence="2">The sequence shown here is derived from an EMBL/GenBank/DDBJ whole genome shotgun (WGS) entry which is preliminary data.</text>
</comment>
<organism evidence="2 3">
    <name type="scientific">Macrostomum lignano</name>
    <dbReference type="NCBI Taxonomy" id="282301"/>
    <lineage>
        <taxon>Eukaryota</taxon>
        <taxon>Metazoa</taxon>
        <taxon>Spiralia</taxon>
        <taxon>Lophotrochozoa</taxon>
        <taxon>Platyhelminthes</taxon>
        <taxon>Rhabditophora</taxon>
        <taxon>Macrostomorpha</taxon>
        <taxon>Macrostomida</taxon>
        <taxon>Macrostomidae</taxon>
        <taxon>Macrostomum</taxon>
    </lineage>
</organism>
<dbReference type="EMBL" id="NIVC01000024">
    <property type="protein sequence ID" value="PAA93555.1"/>
    <property type="molecule type" value="Genomic_DNA"/>
</dbReference>
<keyword evidence="1" id="KW-0472">Membrane</keyword>
<dbReference type="AlphaFoldDB" id="A0A267H5J9"/>
<proteinExistence type="predicted"/>
<name>A0A267H5J9_9PLAT</name>
<keyword evidence="1" id="KW-0812">Transmembrane</keyword>
<dbReference type="PANTHER" id="PTHR15868:SF0">
    <property type="entry name" value="SIMILAR TO RIKEN CDNA 6430571L13 GENE_ SIMILAR TO G20 PROTEIN"/>
    <property type="match status" value="1"/>
</dbReference>
<keyword evidence="3" id="KW-1185">Reference proteome</keyword>
<dbReference type="STRING" id="282301.A0A267H5J9"/>
<evidence type="ECO:0000313" key="3">
    <source>
        <dbReference type="Proteomes" id="UP000215902"/>
    </source>
</evidence>
<reference evidence="2 3" key="1">
    <citation type="submission" date="2017-06" db="EMBL/GenBank/DDBJ databases">
        <title>A platform for efficient transgenesis in Macrostomum lignano, a flatworm model organism for stem cell research.</title>
        <authorList>
            <person name="Berezikov E."/>
        </authorList>
    </citation>
    <scope>NUCLEOTIDE SEQUENCE [LARGE SCALE GENOMIC DNA]</scope>
    <source>
        <strain evidence="2">DV1</strain>
        <tissue evidence="2">Whole organism</tissue>
    </source>
</reference>